<dbReference type="VEuPathDB" id="FungiDB:BO80DRAFT_268266"/>
<dbReference type="RefSeq" id="XP_025578034.1">
    <property type="nucleotide sequence ID" value="XM_025714809.1"/>
</dbReference>
<name>A0A395H716_9EURO</name>
<dbReference type="Proteomes" id="UP000249402">
    <property type="component" value="Unassembled WGS sequence"/>
</dbReference>
<protein>
    <submittedName>
        <fullName evidence="3">Uncharacterized protein</fullName>
    </submittedName>
</protein>
<feature type="transmembrane region" description="Helical" evidence="2">
    <location>
        <begin position="332"/>
        <end position="351"/>
    </location>
</feature>
<sequence length="441" mass="47886">MSSTSDSSTTLPTTLSAISTLIGYIGTEVATPHTTFHRILWPQRAYNNFQFPSSSSSSSLSLRNIFIPALLMPLGGPLHTAALKTIDQFFARGLFLGPEMGGMLGTAFFPDQGGEYHLPGGGVGKVRNGVWVRVLERVGLGGGRCQRRSISGGGVEGGKVRKVRQKTWVNRLVLSVHQGPGKGVKKKKVVCVEGDVGPMTGRILAGIVLTEITGIGVAIAVAVVWRSAWMVLWVVPLVLKLVSAGCWVPREGVVVEDGGGCGSGKETKRYMVTSGHGFQIIEGPPQMVQQFFRHYGHPRRSRWQELVQIAVVIAFGLNFPVGLVVSTMWMPIGLQCVWTGYVLYVTMVMYVSRYAHGEWWLTTEERLADALIDAEEHPGEVLVLFKGGEDCTLAVELTRTVHNSYGEAKEHALLLRQPPLPSSDHPGDVQSEGSTGNSEKR</sequence>
<dbReference type="OrthoDB" id="5295335at2759"/>
<evidence type="ECO:0000313" key="3">
    <source>
        <dbReference type="EMBL" id="RAL03707.1"/>
    </source>
</evidence>
<keyword evidence="2" id="KW-0812">Transmembrane</keyword>
<keyword evidence="2" id="KW-0472">Membrane</keyword>
<feature type="transmembrane region" description="Helical" evidence="2">
    <location>
        <begin position="306"/>
        <end position="326"/>
    </location>
</feature>
<keyword evidence="2" id="KW-1133">Transmembrane helix</keyword>
<accession>A0A395H716</accession>
<reference evidence="3 4" key="1">
    <citation type="submission" date="2018-02" db="EMBL/GenBank/DDBJ databases">
        <title>The genomes of Aspergillus section Nigri reveals drivers in fungal speciation.</title>
        <authorList>
            <consortium name="DOE Joint Genome Institute"/>
            <person name="Vesth T.C."/>
            <person name="Nybo J."/>
            <person name="Theobald S."/>
            <person name="Brandl J."/>
            <person name="Frisvad J.C."/>
            <person name="Nielsen K.F."/>
            <person name="Lyhne E.K."/>
            <person name="Kogle M.E."/>
            <person name="Kuo A."/>
            <person name="Riley R."/>
            <person name="Clum A."/>
            <person name="Nolan M."/>
            <person name="Lipzen A."/>
            <person name="Salamov A."/>
            <person name="Henrissat B."/>
            <person name="Wiebenga A."/>
            <person name="De vries R.P."/>
            <person name="Grigoriev I.V."/>
            <person name="Mortensen U.H."/>
            <person name="Andersen M.R."/>
            <person name="Baker S.E."/>
        </authorList>
    </citation>
    <scope>NUCLEOTIDE SEQUENCE [LARGE SCALE GENOMIC DNA]</scope>
    <source>
        <strain evidence="3 4">CBS 121593</strain>
    </source>
</reference>
<feature type="transmembrane region" description="Helical" evidence="2">
    <location>
        <begin position="203"/>
        <end position="225"/>
    </location>
</feature>
<feature type="compositionally biased region" description="Polar residues" evidence="1">
    <location>
        <begin position="431"/>
        <end position="441"/>
    </location>
</feature>
<organism evidence="3 4">
    <name type="scientific">Aspergillus ibericus CBS 121593</name>
    <dbReference type="NCBI Taxonomy" id="1448316"/>
    <lineage>
        <taxon>Eukaryota</taxon>
        <taxon>Fungi</taxon>
        <taxon>Dikarya</taxon>
        <taxon>Ascomycota</taxon>
        <taxon>Pezizomycotina</taxon>
        <taxon>Eurotiomycetes</taxon>
        <taxon>Eurotiomycetidae</taxon>
        <taxon>Eurotiales</taxon>
        <taxon>Aspergillaceae</taxon>
        <taxon>Aspergillus</taxon>
        <taxon>Aspergillus subgen. Circumdati</taxon>
    </lineage>
</organism>
<dbReference type="EMBL" id="KZ824426">
    <property type="protein sequence ID" value="RAL03707.1"/>
    <property type="molecule type" value="Genomic_DNA"/>
</dbReference>
<feature type="region of interest" description="Disordered" evidence="1">
    <location>
        <begin position="416"/>
        <end position="441"/>
    </location>
</feature>
<dbReference type="AlphaFoldDB" id="A0A395H716"/>
<dbReference type="STRING" id="1448316.A0A395H716"/>
<dbReference type="GeneID" id="37219674"/>
<proteinExistence type="predicted"/>
<gene>
    <name evidence="3" type="ORF">BO80DRAFT_268266</name>
</gene>
<evidence type="ECO:0000313" key="4">
    <source>
        <dbReference type="Proteomes" id="UP000249402"/>
    </source>
</evidence>
<evidence type="ECO:0000256" key="2">
    <source>
        <dbReference type="SAM" id="Phobius"/>
    </source>
</evidence>
<keyword evidence="4" id="KW-1185">Reference proteome</keyword>
<evidence type="ECO:0000256" key="1">
    <source>
        <dbReference type="SAM" id="MobiDB-lite"/>
    </source>
</evidence>